<sequence>MIRPNLQKPIRSFYQPSPLSITSSSKRHRIPTQEAELRQARPRGGSPSRADVVLTVFDSRMYISAT</sequence>
<feature type="region of interest" description="Disordered" evidence="1">
    <location>
        <begin position="1"/>
        <end position="49"/>
    </location>
</feature>
<name>A0A4C1ZQW9_EUMVA</name>
<reference evidence="2 3" key="1">
    <citation type="journal article" date="2019" name="Commun. Biol.">
        <title>The bagworm genome reveals a unique fibroin gene that provides high tensile strength.</title>
        <authorList>
            <person name="Kono N."/>
            <person name="Nakamura H."/>
            <person name="Ohtoshi R."/>
            <person name="Tomita M."/>
            <person name="Numata K."/>
            <person name="Arakawa K."/>
        </authorList>
    </citation>
    <scope>NUCLEOTIDE SEQUENCE [LARGE SCALE GENOMIC DNA]</scope>
</reference>
<evidence type="ECO:0000256" key="1">
    <source>
        <dbReference type="SAM" id="MobiDB-lite"/>
    </source>
</evidence>
<dbReference type="Proteomes" id="UP000299102">
    <property type="component" value="Unassembled WGS sequence"/>
</dbReference>
<evidence type="ECO:0000313" key="3">
    <source>
        <dbReference type="Proteomes" id="UP000299102"/>
    </source>
</evidence>
<keyword evidence="3" id="KW-1185">Reference proteome</keyword>
<protein>
    <submittedName>
        <fullName evidence="2">Uncharacterized protein</fullName>
    </submittedName>
</protein>
<dbReference type="EMBL" id="BGZK01002122">
    <property type="protein sequence ID" value="GBP90886.1"/>
    <property type="molecule type" value="Genomic_DNA"/>
</dbReference>
<evidence type="ECO:0000313" key="2">
    <source>
        <dbReference type="EMBL" id="GBP90886.1"/>
    </source>
</evidence>
<feature type="compositionally biased region" description="Polar residues" evidence="1">
    <location>
        <begin position="14"/>
        <end position="24"/>
    </location>
</feature>
<proteinExistence type="predicted"/>
<accession>A0A4C1ZQW9</accession>
<dbReference type="AlphaFoldDB" id="A0A4C1ZQW9"/>
<comment type="caution">
    <text evidence="2">The sequence shown here is derived from an EMBL/GenBank/DDBJ whole genome shotgun (WGS) entry which is preliminary data.</text>
</comment>
<gene>
    <name evidence="2" type="ORF">EVAR_100383_1</name>
</gene>
<organism evidence="2 3">
    <name type="scientific">Eumeta variegata</name>
    <name type="common">Bagworm moth</name>
    <name type="synonym">Eumeta japonica</name>
    <dbReference type="NCBI Taxonomy" id="151549"/>
    <lineage>
        <taxon>Eukaryota</taxon>
        <taxon>Metazoa</taxon>
        <taxon>Ecdysozoa</taxon>
        <taxon>Arthropoda</taxon>
        <taxon>Hexapoda</taxon>
        <taxon>Insecta</taxon>
        <taxon>Pterygota</taxon>
        <taxon>Neoptera</taxon>
        <taxon>Endopterygota</taxon>
        <taxon>Lepidoptera</taxon>
        <taxon>Glossata</taxon>
        <taxon>Ditrysia</taxon>
        <taxon>Tineoidea</taxon>
        <taxon>Psychidae</taxon>
        <taxon>Oiketicinae</taxon>
        <taxon>Eumeta</taxon>
    </lineage>
</organism>